<dbReference type="InterPro" id="IPR044086">
    <property type="entry name" value="LUC3-like"/>
</dbReference>
<dbReference type="RefSeq" id="WP_344056105.1">
    <property type="nucleotide sequence ID" value="NZ_BAAAPK010000004.1"/>
</dbReference>
<feature type="active site" evidence="2">
    <location>
        <position position="249"/>
    </location>
</feature>
<evidence type="ECO:0000313" key="6">
    <source>
        <dbReference type="Proteomes" id="UP001500596"/>
    </source>
</evidence>
<evidence type="ECO:0000259" key="4">
    <source>
        <dbReference type="Pfam" id="PF00171"/>
    </source>
</evidence>
<protein>
    <submittedName>
        <fullName evidence="5">Aldehyde dehydrogenase family protein</fullName>
    </submittedName>
</protein>
<dbReference type="InterPro" id="IPR029510">
    <property type="entry name" value="Ald_DH_CS_GLU"/>
</dbReference>
<evidence type="ECO:0000256" key="2">
    <source>
        <dbReference type="PROSITE-ProRule" id="PRU10007"/>
    </source>
</evidence>
<dbReference type="InterPro" id="IPR015590">
    <property type="entry name" value="Aldehyde_DH_dom"/>
</dbReference>
<dbReference type="SUPFAM" id="SSF53720">
    <property type="entry name" value="ALDH-like"/>
    <property type="match status" value="1"/>
</dbReference>
<comment type="similarity">
    <text evidence="3">Belongs to the aldehyde dehydrogenase family.</text>
</comment>
<dbReference type="EMBL" id="BAAAPK010000004">
    <property type="protein sequence ID" value="GAA1686645.1"/>
    <property type="molecule type" value="Genomic_DNA"/>
</dbReference>
<feature type="domain" description="Aldehyde dehydrogenase" evidence="4">
    <location>
        <begin position="21"/>
        <end position="471"/>
    </location>
</feature>
<comment type="caution">
    <text evidence="5">The sequence shown here is derived from an EMBL/GenBank/DDBJ whole genome shotgun (WGS) entry which is preliminary data.</text>
</comment>
<evidence type="ECO:0000256" key="3">
    <source>
        <dbReference type="RuleBase" id="RU003345"/>
    </source>
</evidence>
<dbReference type="PROSITE" id="PS00687">
    <property type="entry name" value="ALDEHYDE_DEHYDR_GLU"/>
    <property type="match status" value="1"/>
</dbReference>
<dbReference type="Gene3D" id="3.40.309.10">
    <property type="entry name" value="Aldehyde Dehydrogenase, Chain A, domain 2"/>
    <property type="match status" value="1"/>
</dbReference>
<name>A0ABN2HEK2_9MICO</name>
<dbReference type="Gene3D" id="3.40.605.10">
    <property type="entry name" value="Aldehyde Dehydrogenase, Chain A, domain 1"/>
    <property type="match status" value="1"/>
</dbReference>
<dbReference type="InterPro" id="IPR016163">
    <property type="entry name" value="Ald_DH_C"/>
</dbReference>
<dbReference type="Pfam" id="PF00171">
    <property type="entry name" value="Aldedh"/>
    <property type="match status" value="1"/>
</dbReference>
<sequence length="478" mass="52043">MPDTAAARTTRLLIDGELVAGNREPIRILDPADESVFAWSASASLEQLSDAVSAAERAFPAWRNTPVSRRRRTLREIAALLREHEEELAVLLTREQGKRLTESRGEIDRSAWWFDHMAEIDVPWDEVVEEDDERTVRVRRVPMGVVAALAPWNFPVTLAMWKVAPALLTGNTVVLKPSPYTPVATLRIAELVCGVLPAGVLNVVTGEHDLGAALTSDPRVARIVFTGSTATGSAVMRSAAATMASVTLELGGNDAAVVLPDVDIDVVAEKVFLACFTNNAQYCLASKRVYVHASIYDEFAEQFVRVAERVRVGSGLDPDVDLGPVANRDQYIRVRGLIEAATHRGLSFHLRGAIPEGQGFYIHPHVVDDPPEADPVVAEESFGPIVPLLRFHDDDEVIERVNASAYGLGGSVWGADQERAERVAQRIDSGIVWVNETQRLSPAFPLGGHRMSGLGSENGLDGVLQYTNVQVISIGRNT</sequence>
<proteinExistence type="inferred from homology"/>
<evidence type="ECO:0000313" key="5">
    <source>
        <dbReference type="EMBL" id="GAA1686645.1"/>
    </source>
</evidence>
<organism evidence="5 6">
    <name type="scientific">Microbacterium lacus</name>
    <dbReference type="NCBI Taxonomy" id="415217"/>
    <lineage>
        <taxon>Bacteria</taxon>
        <taxon>Bacillati</taxon>
        <taxon>Actinomycetota</taxon>
        <taxon>Actinomycetes</taxon>
        <taxon>Micrococcales</taxon>
        <taxon>Microbacteriaceae</taxon>
        <taxon>Microbacterium</taxon>
    </lineage>
</organism>
<dbReference type="PANTHER" id="PTHR11699">
    <property type="entry name" value="ALDEHYDE DEHYDROGENASE-RELATED"/>
    <property type="match status" value="1"/>
</dbReference>
<dbReference type="InterPro" id="IPR016162">
    <property type="entry name" value="Ald_DH_N"/>
</dbReference>
<evidence type="ECO:0000256" key="1">
    <source>
        <dbReference type="ARBA" id="ARBA00023002"/>
    </source>
</evidence>
<dbReference type="CDD" id="cd07106">
    <property type="entry name" value="ALDH_AldA-AAD23400"/>
    <property type="match status" value="1"/>
</dbReference>
<reference evidence="5 6" key="1">
    <citation type="journal article" date="2019" name="Int. J. Syst. Evol. Microbiol.">
        <title>The Global Catalogue of Microorganisms (GCM) 10K type strain sequencing project: providing services to taxonomists for standard genome sequencing and annotation.</title>
        <authorList>
            <consortium name="The Broad Institute Genomics Platform"/>
            <consortium name="The Broad Institute Genome Sequencing Center for Infectious Disease"/>
            <person name="Wu L."/>
            <person name="Ma J."/>
        </authorList>
    </citation>
    <scope>NUCLEOTIDE SEQUENCE [LARGE SCALE GENOMIC DNA]</scope>
    <source>
        <strain evidence="5 6">JCM 15575</strain>
    </source>
</reference>
<dbReference type="Proteomes" id="UP001500596">
    <property type="component" value="Unassembled WGS sequence"/>
</dbReference>
<accession>A0ABN2HEK2</accession>
<gene>
    <name evidence="5" type="ORF">GCM10009807_32840</name>
</gene>
<keyword evidence="1 3" id="KW-0560">Oxidoreductase</keyword>
<dbReference type="InterPro" id="IPR016161">
    <property type="entry name" value="Ald_DH/histidinol_DH"/>
</dbReference>
<keyword evidence="6" id="KW-1185">Reference proteome</keyword>